<organism evidence="3 4">
    <name type="scientific">Acanthosepion pharaonis</name>
    <name type="common">Pharaoh cuttlefish</name>
    <name type="synonym">Sepia pharaonis</name>
    <dbReference type="NCBI Taxonomy" id="158019"/>
    <lineage>
        <taxon>Eukaryota</taxon>
        <taxon>Metazoa</taxon>
        <taxon>Spiralia</taxon>
        <taxon>Lophotrochozoa</taxon>
        <taxon>Mollusca</taxon>
        <taxon>Cephalopoda</taxon>
        <taxon>Coleoidea</taxon>
        <taxon>Decapodiformes</taxon>
        <taxon>Sepiida</taxon>
        <taxon>Sepiina</taxon>
        <taxon>Sepiidae</taxon>
        <taxon>Acanthosepion</taxon>
    </lineage>
</organism>
<feature type="chain" id="PRO_5032455275" evidence="2">
    <location>
        <begin position="23"/>
        <end position="221"/>
    </location>
</feature>
<evidence type="ECO:0000313" key="4">
    <source>
        <dbReference type="Proteomes" id="UP000597762"/>
    </source>
</evidence>
<evidence type="ECO:0000313" key="3">
    <source>
        <dbReference type="EMBL" id="CAE1320335.1"/>
    </source>
</evidence>
<keyword evidence="2" id="KW-0732">Signal</keyword>
<feature type="signal peptide" evidence="2">
    <location>
        <begin position="1"/>
        <end position="22"/>
    </location>
</feature>
<feature type="region of interest" description="Disordered" evidence="1">
    <location>
        <begin position="75"/>
        <end position="96"/>
    </location>
</feature>
<sequence>MSKSSACLVYLMYLCLLAAAHTFDLQKFCLKRCAIGQGGNLCRCTAHHFAGKRSDTHAAAEAAAAAAAAANLDVEGQSRRSRMGNNNNNEEDKVRISGAEAGPEDFQVLSMNDDPLSNSQVLYPLMGIVPAGSRRASLMGRLPADEENMELLQGESGRTDSSSSDKDNSRSSLNILAKRYRRYNQQLAGGVPPSYKRIRAASSPDNTAQLKDALEKALDNK</sequence>
<gene>
    <name evidence="3" type="ORF">SPHA_70610</name>
</gene>
<feature type="region of interest" description="Disordered" evidence="1">
    <location>
        <begin position="152"/>
        <end position="171"/>
    </location>
</feature>
<proteinExistence type="predicted"/>
<name>A0A812EBG5_ACAPH</name>
<keyword evidence="4" id="KW-1185">Reference proteome</keyword>
<evidence type="ECO:0000256" key="2">
    <source>
        <dbReference type="SAM" id="SignalP"/>
    </source>
</evidence>
<dbReference type="Proteomes" id="UP000597762">
    <property type="component" value="Unassembled WGS sequence"/>
</dbReference>
<evidence type="ECO:0000256" key="1">
    <source>
        <dbReference type="SAM" id="MobiDB-lite"/>
    </source>
</evidence>
<dbReference type="EMBL" id="CAHIKZ030005169">
    <property type="protein sequence ID" value="CAE1320335.1"/>
    <property type="molecule type" value="Genomic_DNA"/>
</dbReference>
<accession>A0A812EBG5</accession>
<dbReference type="OrthoDB" id="6162769at2759"/>
<comment type="caution">
    <text evidence="3">The sequence shown here is derived from an EMBL/GenBank/DDBJ whole genome shotgun (WGS) entry which is preliminary data.</text>
</comment>
<reference evidence="3" key="1">
    <citation type="submission" date="2021-01" db="EMBL/GenBank/DDBJ databases">
        <authorList>
            <person name="Li R."/>
            <person name="Bekaert M."/>
        </authorList>
    </citation>
    <scope>NUCLEOTIDE SEQUENCE</scope>
    <source>
        <strain evidence="3">Farmed</strain>
    </source>
</reference>
<protein>
    <submittedName>
        <fullName evidence="3">Uncharacterized protein</fullName>
    </submittedName>
</protein>
<dbReference type="AlphaFoldDB" id="A0A812EBG5"/>